<dbReference type="Proteomes" id="UP000237271">
    <property type="component" value="Unassembled WGS sequence"/>
</dbReference>
<dbReference type="EMBL" id="NCKW01009498">
    <property type="protein sequence ID" value="POM66956.1"/>
    <property type="molecule type" value="Genomic_DNA"/>
</dbReference>
<organism evidence="1 2">
    <name type="scientific">Phytophthora palmivora</name>
    <dbReference type="NCBI Taxonomy" id="4796"/>
    <lineage>
        <taxon>Eukaryota</taxon>
        <taxon>Sar</taxon>
        <taxon>Stramenopiles</taxon>
        <taxon>Oomycota</taxon>
        <taxon>Peronosporomycetes</taxon>
        <taxon>Peronosporales</taxon>
        <taxon>Peronosporaceae</taxon>
        <taxon>Phytophthora</taxon>
    </lineage>
</organism>
<evidence type="ECO:0000313" key="2">
    <source>
        <dbReference type="Proteomes" id="UP000237271"/>
    </source>
</evidence>
<protein>
    <submittedName>
        <fullName evidence="1">Uncharacterized protein</fullName>
    </submittedName>
</protein>
<proteinExistence type="predicted"/>
<gene>
    <name evidence="1" type="ORF">PHPALM_17110</name>
</gene>
<dbReference type="OrthoDB" id="93648at2759"/>
<evidence type="ECO:0000313" key="1">
    <source>
        <dbReference type="EMBL" id="POM66956.1"/>
    </source>
</evidence>
<reference evidence="1 2" key="1">
    <citation type="journal article" date="2017" name="Genome Biol. Evol.">
        <title>Phytophthora megakarya and P. palmivora, closely related causal agents of cacao black pod rot, underwent increases in genome sizes and gene numbers by different mechanisms.</title>
        <authorList>
            <person name="Ali S.S."/>
            <person name="Shao J."/>
            <person name="Lary D.J."/>
            <person name="Kronmiller B."/>
            <person name="Shen D."/>
            <person name="Strem M.D."/>
            <person name="Amoako-Attah I."/>
            <person name="Akrofi A.Y."/>
            <person name="Begoude B.A."/>
            <person name="Ten Hoopen G.M."/>
            <person name="Coulibaly K."/>
            <person name="Kebe B.I."/>
            <person name="Melnick R.L."/>
            <person name="Guiltinan M.J."/>
            <person name="Tyler B.M."/>
            <person name="Meinhardt L.W."/>
            <person name="Bailey B.A."/>
        </authorList>
    </citation>
    <scope>NUCLEOTIDE SEQUENCE [LARGE SCALE GENOMIC DNA]</scope>
    <source>
        <strain evidence="2">sbr112.9</strain>
    </source>
</reference>
<name>A0A2P4XN32_9STRA</name>
<sequence length="97" mass="11277">MAIDLVDRIRDAVLRQQEEWMTNYLTCIEDNREFITDRTPTAGVELTLKLICYSSERLTADNGNRVVLVYYPAHLEFEDVSKDLPNLNDVNRKPFIA</sequence>
<accession>A0A2P4XN32</accession>
<keyword evidence="2" id="KW-1185">Reference proteome</keyword>
<dbReference type="AlphaFoldDB" id="A0A2P4XN32"/>
<comment type="caution">
    <text evidence="1">The sequence shown here is derived from an EMBL/GenBank/DDBJ whole genome shotgun (WGS) entry which is preliminary data.</text>
</comment>